<dbReference type="EMBL" id="ML732382">
    <property type="protein sequence ID" value="KAB8068611.1"/>
    <property type="molecule type" value="Genomic_DNA"/>
</dbReference>
<evidence type="ECO:0000313" key="3">
    <source>
        <dbReference type="EMBL" id="KAB8068611.1"/>
    </source>
</evidence>
<evidence type="ECO:0000259" key="2">
    <source>
        <dbReference type="Pfam" id="PF16010"/>
    </source>
</evidence>
<keyword evidence="1" id="KW-0472">Membrane</keyword>
<name>A0A5N5WJ73_9EURO</name>
<evidence type="ECO:0000313" key="4">
    <source>
        <dbReference type="Proteomes" id="UP000326565"/>
    </source>
</evidence>
<keyword evidence="1" id="KW-1133">Transmembrane helix</keyword>
<organism evidence="3 4">
    <name type="scientific">Aspergillus leporis</name>
    <dbReference type="NCBI Taxonomy" id="41062"/>
    <lineage>
        <taxon>Eukaryota</taxon>
        <taxon>Fungi</taxon>
        <taxon>Dikarya</taxon>
        <taxon>Ascomycota</taxon>
        <taxon>Pezizomycotina</taxon>
        <taxon>Eurotiomycetes</taxon>
        <taxon>Eurotiomycetidae</taxon>
        <taxon>Eurotiales</taxon>
        <taxon>Aspergillaceae</taxon>
        <taxon>Aspergillus</taxon>
        <taxon>Aspergillus subgen. Circumdati</taxon>
    </lineage>
</organism>
<dbReference type="Pfam" id="PF16010">
    <property type="entry name" value="CDH-cyt"/>
    <property type="match status" value="1"/>
</dbReference>
<feature type="transmembrane region" description="Helical" evidence="1">
    <location>
        <begin position="165"/>
        <end position="183"/>
    </location>
</feature>
<feature type="transmembrane region" description="Helical" evidence="1">
    <location>
        <begin position="102"/>
        <end position="122"/>
    </location>
</feature>
<keyword evidence="4" id="KW-1185">Reference proteome</keyword>
<dbReference type="Gene3D" id="2.60.40.1210">
    <property type="entry name" value="Cellobiose dehydrogenase, cytochrome domain"/>
    <property type="match status" value="1"/>
</dbReference>
<dbReference type="PANTHER" id="PTHR47797:SF1">
    <property type="entry name" value="CYTOCHROME B561 DOMAIN-CONTAINING PROTEIN-RELATED"/>
    <property type="match status" value="1"/>
</dbReference>
<accession>A0A5N5WJ73</accession>
<dbReference type="Proteomes" id="UP000326565">
    <property type="component" value="Unassembled WGS sequence"/>
</dbReference>
<protein>
    <recommendedName>
        <fullName evidence="2">Cellobiose dehydrogenase-like cytochrome domain-containing protein</fullName>
    </recommendedName>
</protein>
<evidence type="ECO:0000256" key="1">
    <source>
        <dbReference type="SAM" id="Phobius"/>
    </source>
</evidence>
<feature type="transmembrane region" description="Helical" evidence="1">
    <location>
        <begin position="204"/>
        <end position="225"/>
    </location>
</feature>
<gene>
    <name evidence="3" type="ORF">BDV29DRAFT_184177</name>
</gene>
<dbReference type="CDD" id="cd08760">
    <property type="entry name" value="Cyt_b561_FRRS1_like"/>
    <property type="match status" value="1"/>
</dbReference>
<dbReference type="AlphaFoldDB" id="A0A5N5WJ73"/>
<proteinExistence type="predicted"/>
<feature type="transmembrane region" description="Helical" evidence="1">
    <location>
        <begin position="237"/>
        <end position="255"/>
    </location>
</feature>
<sequence>MTANIRCESCMQLNKGDSIMGSSSPWGWAMSSGTPLASGNVSATIQMHDYHGIFTVDLTKAIGGNSSNPFLDTTYSRLNVTPSKQLQVDEAFLIRKRIAHGGMTPIAFLLLFPNFAILIHIFPSRYVAWIHALLQMFTTCLALAGLGVGVFVAKDLQVVGGYHQTIGYVVIGGIVLFQPFLGFMQHRHFRKTGETSLYGLSHRWFGRLFMVIGIVNGGLGFHYAYQNTPDIPPAAPIIYGVVCGVVGLIYLFVIMRSRRKARSKTANTVSRTLSGLSNSIEMGGISREKSRLP</sequence>
<dbReference type="SUPFAM" id="SSF49344">
    <property type="entry name" value="CBD9-like"/>
    <property type="match status" value="1"/>
</dbReference>
<feature type="domain" description="Cellobiose dehydrogenase-like cytochrome" evidence="2">
    <location>
        <begin position="1"/>
        <end position="61"/>
    </location>
</feature>
<dbReference type="InterPro" id="IPR015920">
    <property type="entry name" value="Cellobiose_DH-like_cyt"/>
</dbReference>
<dbReference type="OrthoDB" id="19261at2759"/>
<dbReference type="PANTHER" id="PTHR47797">
    <property type="entry name" value="DEHYDROGENASE, PUTATIVE (AFU_ORTHOLOGUE AFUA_8G05805)-RELATED"/>
    <property type="match status" value="1"/>
</dbReference>
<reference evidence="3 4" key="1">
    <citation type="submission" date="2019-04" db="EMBL/GenBank/DDBJ databases">
        <title>Friends and foes A comparative genomics study of 23 Aspergillus species from section Flavi.</title>
        <authorList>
            <consortium name="DOE Joint Genome Institute"/>
            <person name="Kjaerbolling I."/>
            <person name="Vesth T."/>
            <person name="Frisvad J.C."/>
            <person name="Nybo J.L."/>
            <person name="Theobald S."/>
            <person name="Kildgaard S."/>
            <person name="Isbrandt T."/>
            <person name="Kuo A."/>
            <person name="Sato A."/>
            <person name="Lyhne E.K."/>
            <person name="Kogle M.E."/>
            <person name="Wiebenga A."/>
            <person name="Kun R.S."/>
            <person name="Lubbers R.J."/>
            <person name="Makela M.R."/>
            <person name="Barry K."/>
            <person name="Chovatia M."/>
            <person name="Clum A."/>
            <person name="Daum C."/>
            <person name="Haridas S."/>
            <person name="He G."/>
            <person name="LaButti K."/>
            <person name="Lipzen A."/>
            <person name="Mondo S."/>
            <person name="Riley R."/>
            <person name="Salamov A."/>
            <person name="Simmons B.A."/>
            <person name="Magnuson J.K."/>
            <person name="Henrissat B."/>
            <person name="Mortensen U.H."/>
            <person name="Larsen T.O."/>
            <person name="Devries R.P."/>
            <person name="Grigoriev I.V."/>
            <person name="Machida M."/>
            <person name="Baker S.E."/>
            <person name="Andersen M.R."/>
        </authorList>
    </citation>
    <scope>NUCLEOTIDE SEQUENCE [LARGE SCALE GENOMIC DNA]</scope>
    <source>
        <strain evidence="3 4">CBS 151.66</strain>
    </source>
</reference>
<feature type="transmembrane region" description="Helical" evidence="1">
    <location>
        <begin position="129"/>
        <end position="153"/>
    </location>
</feature>
<dbReference type="Gene3D" id="1.20.120.1770">
    <property type="match status" value="1"/>
</dbReference>
<keyword evidence="1" id="KW-0812">Transmembrane</keyword>